<evidence type="ECO:0000313" key="2">
    <source>
        <dbReference type="Proteomes" id="UP000002703"/>
    </source>
</evidence>
<dbReference type="EMBL" id="CP000144">
    <property type="protein sequence ID" value="ABA80957.1"/>
    <property type="molecule type" value="Genomic_DNA"/>
</dbReference>
<dbReference type="OrthoDB" id="3078668at2"/>
<keyword evidence="2" id="KW-1185">Reference proteome</keyword>
<evidence type="ECO:0000313" key="1">
    <source>
        <dbReference type="EMBL" id="ABA80957.1"/>
    </source>
</evidence>
<dbReference type="PhylomeDB" id="Q3IWX7"/>
<protein>
    <submittedName>
        <fullName evidence="1">Phage tail tube protein FII</fullName>
    </submittedName>
</protein>
<proteinExistence type="predicted"/>
<dbReference type="Pfam" id="PF04985">
    <property type="entry name" value="Phage_tube"/>
    <property type="match status" value="1"/>
</dbReference>
<organism evidence="1 2">
    <name type="scientific">Cereibacter sphaeroides (strain ATCC 17023 / DSM 158 / JCM 6121 / CCUG 31486 / LMG 2827 / NBRC 12203 / NCIMB 8253 / ATH 2.4.1.)</name>
    <name type="common">Rhodobacter sphaeroides</name>
    <dbReference type="NCBI Taxonomy" id="272943"/>
    <lineage>
        <taxon>Bacteria</taxon>
        <taxon>Pseudomonadati</taxon>
        <taxon>Pseudomonadota</taxon>
        <taxon>Alphaproteobacteria</taxon>
        <taxon>Rhodobacterales</taxon>
        <taxon>Paracoccaceae</taxon>
        <taxon>Cereibacter</taxon>
    </lineage>
</organism>
<dbReference type="STRING" id="272943.RSP_6178"/>
<dbReference type="AlphaFoldDB" id="Q3IWX7"/>
<dbReference type="DNASU" id="3722054"/>
<dbReference type="RefSeq" id="WP_011339235.1">
    <property type="nucleotide sequence ID" value="NC_007494.2"/>
</dbReference>
<reference evidence="2" key="1">
    <citation type="submission" date="2005-09" db="EMBL/GenBank/DDBJ databases">
        <title>Complete sequence of chromosome 2 of Rhodobacter sphaeroides 2.4.1.</title>
        <authorList>
            <person name="Copeland A."/>
            <person name="Lucas S."/>
            <person name="Lapidus A."/>
            <person name="Barry K."/>
            <person name="Detter J.C."/>
            <person name="Glavina T."/>
            <person name="Hammon N."/>
            <person name="Israni S."/>
            <person name="Pitluck S."/>
            <person name="Richardson P."/>
            <person name="Mackenzie C."/>
            <person name="Choudhary M."/>
            <person name="Larimer F."/>
            <person name="Hauser L.J."/>
            <person name="Land M."/>
            <person name="Donohue T.J."/>
            <person name="Kaplan S."/>
        </authorList>
    </citation>
    <scope>NUCLEOTIDE SEQUENCE [LARGE SCALE GENOMIC DNA]</scope>
    <source>
        <strain evidence="2">ATCC 17023 / DSM 158 / JCM 6121 / CCUG 31486 / LMG 2827 / NBRC 12203 / NCIMB 8253 / ATH 2.4.1.</strain>
    </source>
</reference>
<dbReference type="InterPro" id="IPR006498">
    <property type="entry name" value="Tail_tube"/>
</dbReference>
<accession>Q3IWX7</accession>
<gene>
    <name evidence="1" type="primary">gpFII</name>
    <name evidence="1" type="ORF">RSP_6178</name>
</gene>
<dbReference type="GeneID" id="3722054"/>
<dbReference type="NCBIfam" id="TIGR01611">
    <property type="entry name" value="tail_tube"/>
    <property type="match status" value="1"/>
</dbReference>
<sequence>MALPRTIRNFNAFVDGVSYFGIVDEGKLPAVKIQTEAHRGAGMDGPIGIDVGMEALASKMSFSEWVPAIVKKLGRQERFVFRPAMANPSDFGAVPIVATLSGLITVSEPGDLKPGTPSKLKISMDVRSYRLEIDGELLLDIDLPNAKRVIGGQDQLAEMRRAMGI</sequence>
<dbReference type="KEGG" id="rsp:RSP_6178"/>
<dbReference type="Proteomes" id="UP000002703">
    <property type="component" value="Chromosome 2"/>
</dbReference>
<name>Q3IWX7_CERS4</name>
<dbReference type="eggNOG" id="COG3498">
    <property type="taxonomic scope" value="Bacteria"/>
</dbReference>
<dbReference type="EnsemblBacteria" id="ABA80957">
    <property type="protein sequence ID" value="ABA80957"/>
    <property type="gene ID" value="RSP_6178"/>
</dbReference>
<dbReference type="PATRIC" id="fig|272943.9.peg.3788"/>